<dbReference type="EMBL" id="VSRR010027072">
    <property type="protein sequence ID" value="MPC67994.1"/>
    <property type="molecule type" value="Genomic_DNA"/>
</dbReference>
<organism evidence="1 2">
    <name type="scientific">Portunus trituberculatus</name>
    <name type="common">Swimming crab</name>
    <name type="synonym">Neptunus trituberculatus</name>
    <dbReference type="NCBI Taxonomy" id="210409"/>
    <lineage>
        <taxon>Eukaryota</taxon>
        <taxon>Metazoa</taxon>
        <taxon>Ecdysozoa</taxon>
        <taxon>Arthropoda</taxon>
        <taxon>Crustacea</taxon>
        <taxon>Multicrustacea</taxon>
        <taxon>Malacostraca</taxon>
        <taxon>Eumalacostraca</taxon>
        <taxon>Eucarida</taxon>
        <taxon>Decapoda</taxon>
        <taxon>Pleocyemata</taxon>
        <taxon>Brachyura</taxon>
        <taxon>Eubrachyura</taxon>
        <taxon>Portunoidea</taxon>
        <taxon>Portunidae</taxon>
        <taxon>Portuninae</taxon>
        <taxon>Portunus</taxon>
    </lineage>
</organism>
<gene>
    <name evidence="1" type="ORF">E2C01_062183</name>
</gene>
<dbReference type="AlphaFoldDB" id="A0A5B7HHB1"/>
<evidence type="ECO:0000313" key="2">
    <source>
        <dbReference type="Proteomes" id="UP000324222"/>
    </source>
</evidence>
<comment type="caution">
    <text evidence="1">The sequence shown here is derived from an EMBL/GenBank/DDBJ whole genome shotgun (WGS) entry which is preliminary data.</text>
</comment>
<protein>
    <submittedName>
        <fullName evidence="1">Uncharacterized protein</fullName>
    </submittedName>
</protein>
<keyword evidence="2" id="KW-1185">Reference proteome</keyword>
<sequence>MRAKADSEHLKRHASESHAINKSRVFLSHRLEAQSMQLTHSRLDTLLPYVVPGEDGNMWDT</sequence>
<proteinExistence type="predicted"/>
<accession>A0A5B7HHB1</accession>
<dbReference type="Proteomes" id="UP000324222">
    <property type="component" value="Unassembled WGS sequence"/>
</dbReference>
<reference evidence="1 2" key="1">
    <citation type="submission" date="2019-05" db="EMBL/GenBank/DDBJ databases">
        <title>Another draft genome of Portunus trituberculatus and its Hox gene families provides insights of decapod evolution.</title>
        <authorList>
            <person name="Jeong J.-H."/>
            <person name="Song I."/>
            <person name="Kim S."/>
            <person name="Choi T."/>
            <person name="Kim D."/>
            <person name="Ryu S."/>
            <person name="Kim W."/>
        </authorList>
    </citation>
    <scope>NUCLEOTIDE SEQUENCE [LARGE SCALE GENOMIC DNA]</scope>
    <source>
        <tissue evidence="1">Muscle</tissue>
    </source>
</reference>
<evidence type="ECO:0000313" key="1">
    <source>
        <dbReference type="EMBL" id="MPC67994.1"/>
    </source>
</evidence>
<name>A0A5B7HHB1_PORTR</name>